<evidence type="ECO:0000256" key="3">
    <source>
        <dbReference type="ARBA" id="ARBA00022618"/>
    </source>
</evidence>
<dbReference type="InterPro" id="IPR038273">
    <property type="entry name" value="Ndc80_sf"/>
</dbReference>
<evidence type="ECO:0000256" key="1">
    <source>
        <dbReference type="ARBA" id="ARBA00007050"/>
    </source>
</evidence>
<evidence type="ECO:0000256" key="4">
    <source>
        <dbReference type="ARBA" id="ARBA00022776"/>
    </source>
</evidence>
<feature type="coiled-coil region" evidence="9">
    <location>
        <begin position="205"/>
        <end position="263"/>
    </location>
</feature>
<dbReference type="InterPro" id="IPR055307">
    <property type="entry name" value="NDC80_plants"/>
</dbReference>
<dbReference type="OrthoDB" id="7459479at2759"/>
<comment type="subcellular location">
    <subcellularLocation>
        <location evidence="8">Chromosome</location>
        <location evidence="8">Centromere</location>
        <location evidence="8">Kinetochore</location>
    </subcellularLocation>
    <subcellularLocation>
        <location evidence="8">Nucleus</location>
    </subcellularLocation>
</comment>
<dbReference type="Gene3D" id="1.10.418.30">
    <property type="entry name" value="Ncd80 complex, Ncd80 subunit"/>
    <property type="match status" value="1"/>
</dbReference>
<dbReference type="EMBL" id="KZ305020">
    <property type="protein sequence ID" value="PIA60976.1"/>
    <property type="molecule type" value="Genomic_DNA"/>
</dbReference>
<evidence type="ECO:0000256" key="8">
    <source>
        <dbReference type="RuleBase" id="RU368072"/>
    </source>
</evidence>
<accession>A0A2G5EZ24</accession>
<feature type="region of interest" description="Disordered" evidence="10">
    <location>
        <begin position="1"/>
        <end position="53"/>
    </location>
</feature>
<comment type="subunit">
    <text evidence="8">Component of the NDC80 complex.</text>
</comment>
<evidence type="ECO:0000313" key="13">
    <source>
        <dbReference type="EMBL" id="PIA60976.1"/>
    </source>
</evidence>
<name>A0A2G5EZ24_AQUCA</name>
<evidence type="ECO:0000259" key="12">
    <source>
        <dbReference type="Pfam" id="PF03801"/>
    </source>
</evidence>
<evidence type="ECO:0000256" key="2">
    <source>
        <dbReference type="ARBA" id="ARBA00022454"/>
    </source>
</evidence>
<keyword evidence="11" id="KW-0812">Transmembrane</keyword>
<keyword evidence="11" id="KW-0472">Membrane</keyword>
<gene>
    <name evidence="13" type="ORF">AQUCO_00300474v1</name>
</gene>
<dbReference type="SUPFAM" id="SSF57997">
    <property type="entry name" value="Tropomyosin"/>
    <property type="match status" value="1"/>
</dbReference>
<dbReference type="GO" id="GO:0051301">
    <property type="term" value="P:cell division"/>
    <property type="evidence" value="ECO:0007669"/>
    <property type="project" value="UniProtKB-UniRule"/>
</dbReference>
<evidence type="ECO:0000256" key="11">
    <source>
        <dbReference type="SAM" id="Phobius"/>
    </source>
</evidence>
<evidence type="ECO:0000256" key="6">
    <source>
        <dbReference type="ARBA" id="ARBA00023306"/>
    </source>
</evidence>
<feature type="domain" description="Kinetochore protein Ndc80 CH" evidence="12">
    <location>
        <begin position="29"/>
        <end position="161"/>
    </location>
</feature>
<keyword evidence="3 8" id="KW-0132">Cell division</keyword>
<feature type="compositionally biased region" description="Polar residues" evidence="10">
    <location>
        <begin position="22"/>
        <end position="52"/>
    </location>
</feature>
<protein>
    <recommendedName>
        <fullName evidence="8">Kinetochore protein NDC80</fullName>
    </recommendedName>
</protein>
<dbReference type="InterPro" id="IPR055260">
    <property type="entry name" value="Ndc80_CH"/>
</dbReference>
<evidence type="ECO:0000256" key="10">
    <source>
        <dbReference type="SAM" id="MobiDB-lite"/>
    </source>
</evidence>
<dbReference type="PANTHER" id="PTHR46681">
    <property type="entry name" value="KINETOCHORE PROTEIN NDC80 HOMOLOG"/>
    <property type="match status" value="1"/>
</dbReference>
<reference evidence="13 14" key="1">
    <citation type="submission" date="2017-09" db="EMBL/GenBank/DDBJ databases">
        <title>WGS assembly of Aquilegia coerulea Goldsmith.</title>
        <authorList>
            <person name="Hodges S."/>
            <person name="Kramer E."/>
            <person name="Nordborg M."/>
            <person name="Tomkins J."/>
            <person name="Borevitz J."/>
            <person name="Derieg N."/>
            <person name="Yan J."/>
            <person name="Mihaltcheva S."/>
            <person name="Hayes R.D."/>
            <person name="Rokhsar D."/>
        </authorList>
    </citation>
    <scope>NUCLEOTIDE SEQUENCE [LARGE SCALE GENOMIC DNA]</scope>
    <source>
        <strain evidence="14">cv. Goldsmith</strain>
    </source>
</reference>
<comment type="function">
    <text evidence="8">Acts as a component of the essential kinetochore-associated NDC80 complex, which is required for chromosome segregation and spindle checkpoint activity.</text>
</comment>
<keyword evidence="4 8" id="KW-0498">Mitosis</keyword>
<evidence type="ECO:0000256" key="7">
    <source>
        <dbReference type="ARBA" id="ARBA00023328"/>
    </source>
</evidence>
<evidence type="ECO:0000256" key="5">
    <source>
        <dbReference type="ARBA" id="ARBA00023054"/>
    </source>
</evidence>
<evidence type="ECO:0000256" key="9">
    <source>
        <dbReference type="SAM" id="Coils"/>
    </source>
</evidence>
<comment type="similarity">
    <text evidence="1 8">Belongs to the NDC80/HEC1 family.</text>
</comment>
<keyword evidence="2 8" id="KW-0158">Chromosome</keyword>
<proteinExistence type="inferred from homology"/>
<dbReference type="GO" id="GO:0005634">
    <property type="term" value="C:nucleus"/>
    <property type="evidence" value="ECO:0007669"/>
    <property type="project" value="UniProtKB-SubCell"/>
</dbReference>
<dbReference type="FunCoup" id="A0A2G5EZ24">
    <property type="interactions" value="1301"/>
</dbReference>
<dbReference type="InParanoid" id="A0A2G5EZ24"/>
<keyword evidence="5 9" id="KW-0175">Coiled coil</keyword>
<organism evidence="13 14">
    <name type="scientific">Aquilegia coerulea</name>
    <name type="common">Rocky mountain columbine</name>
    <dbReference type="NCBI Taxonomy" id="218851"/>
    <lineage>
        <taxon>Eukaryota</taxon>
        <taxon>Viridiplantae</taxon>
        <taxon>Streptophyta</taxon>
        <taxon>Embryophyta</taxon>
        <taxon>Tracheophyta</taxon>
        <taxon>Spermatophyta</taxon>
        <taxon>Magnoliopsida</taxon>
        <taxon>Ranunculales</taxon>
        <taxon>Ranunculaceae</taxon>
        <taxon>Thalictroideae</taxon>
        <taxon>Aquilegia</taxon>
    </lineage>
</organism>
<evidence type="ECO:0000313" key="14">
    <source>
        <dbReference type="Proteomes" id="UP000230069"/>
    </source>
</evidence>
<keyword evidence="6 8" id="KW-0131">Cell cycle</keyword>
<dbReference type="AlphaFoldDB" id="A0A2G5EZ24"/>
<keyword evidence="7 8" id="KW-0137">Centromere</keyword>
<dbReference type="PANTHER" id="PTHR46681:SF1">
    <property type="entry name" value="KINETOCHORE PROTEIN NDC80 HOMOLOG"/>
    <property type="match status" value="1"/>
</dbReference>
<dbReference type="STRING" id="218851.A0A2G5EZ24"/>
<feature type="transmembrane region" description="Helical" evidence="11">
    <location>
        <begin position="608"/>
        <end position="629"/>
    </location>
</feature>
<keyword evidence="14" id="KW-1185">Reference proteome</keyword>
<dbReference type="GO" id="GO:0031262">
    <property type="term" value="C:Ndc80 complex"/>
    <property type="evidence" value="ECO:0007669"/>
    <property type="project" value="UniProtKB-UniRule"/>
</dbReference>
<sequence length="669" mass="76368">MKRGRGKPKKEPYEAKPLMNDTPRQFSLTSNRDSDASYGTNRASYSSSTNRNIPIYDKNHQNSALRAINEYLSSHSASFSLKPPFPSAKDIINAIQFIISGLDWPAENMKLDEDLPVVLKYLNCPFTLNKSVLKAPGTPHTWPSLLSVIHWLVQIALYNEHISSESTSRNFFFQDNELLLYTLQSYSYYIAGDDDAVEALDSRFTGELEQKKDAAAEEVVRMEKEVKDLEEKLQAMRSAPSAKEVLEREKNVLEEDVRKFHALIDGFKSNTMALEKDLQGIEKELEVKVSENQRICEENEELKKSFEAQMFNLRDVERMRREIQALEREISEAETARNEWEEKSWDLDAALRQNLKELESLSVECNQAIRRLKFGDDMQYKLSKNGSNPADILGNDYKSTLKPALNRFEDELKKSSLEKLEELISLQQKSQDNIIKIKEKGSRLTELKSQIDVGETQLSLMKKELEDYTSMCCMEANRMTEDDEQEVHTLDTMEQKVEDSLKSSNEKLQHVTKLTDEEIQICARELMALIDSVSKYKEHMASTILDMKNGVSETSKAVPNTLKGSLAAEFGSLIPKIVSSSTHLPLAELKDVRVNTSCNISKRKVRNIISFSVLAFFFITVIMFILFLLEFSNFPVLSPFIVTSNIHIDHCYHDSSFSVIILVFASTIS</sequence>
<dbReference type="Proteomes" id="UP000230069">
    <property type="component" value="Unassembled WGS sequence"/>
</dbReference>
<dbReference type="Pfam" id="PF03801">
    <property type="entry name" value="Ndc80_HEC"/>
    <property type="match status" value="1"/>
</dbReference>
<keyword evidence="8" id="KW-0995">Kinetochore</keyword>
<keyword evidence="11" id="KW-1133">Transmembrane helix</keyword>
<keyword evidence="8" id="KW-0539">Nucleus</keyword>
<dbReference type="GO" id="GO:0051315">
    <property type="term" value="P:attachment of mitotic spindle microtubules to kinetochore"/>
    <property type="evidence" value="ECO:0007669"/>
    <property type="project" value="UniProtKB-UniRule"/>
</dbReference>
<feature type="coiled-coil region" evidence="9">
    <location>
        <begin position="309"/>
        <end position="371"/>
    </location>
</feature>